<evidence type="ECO:0000313" key="2">
    <source>
        <dbReference type="EMBL" id="THU91245.1"/>
    </source>
</evidence>
<protein>
    <submittedName>
        <fullName evidence="2">Uncharacterized protein</fullName>
    </submittedName>
</protein>
<evidence type="ECO:0000313" key="3">
    <source>
        <dbReference type="Proteomes" id="UP000297245"/>
    </source>
</evidence>
<reference evidence="2 3" key="1">
    <citation type="journal article" date="2019" name="Nat. Ecol. Evol.">
        <title>Megaphylogeny resolves global patterns of mushroom evolution.</title>
        <authorList>
            <person name="Varga T."/>
            <person name="Krizsan K."/>
            <person name="Foldi C."/>
            <person name="Dima B."/>
            <person name="Sanchez-Garcia M."/>
            <person name="Sanchez-Ramirez S."/>
            <person name="Szollosi G.J."/>
            <person name="Szarkandi J.G."/>
            <person name="Papp V."/>
            <person name="Albert L."/>
            <person name="Andreopoulos W."/>
            <person name="Angelini C."/>
            <person name="Antonin V."/>
            <person name="Barry K.W."/>
            <person name="Bougher N.L."/>
            <person name="Buchanan P."/>
            <person name="Buyck B."/>
            <person name="Bense V."/>
            <person name="Catcheside P."/>
            <person name="Chovatia M."/>
            <person name="Cooper J."/>
            <person name="Damon W."/>
            <person name="Desjardin D."/>
            <person name="Finy P."/>
            <person name="Geml J."/>
            <person name="Haridas S."/>
            <person name="Hughes K."/>
            <person name="Justo A."/>
            <person name="Karasinski D."/>
            <person name="Kautmanova I."/>
            <person name="Kiss B."/>
            <person name="Kocsube S."/>
            <person name="Kotiranta H."/>
            <person name="LaButti K.M."/>
            <person name="Lechner B.E."/>
            <person name="Liimatainen K."/>
            <person name="Lipzen A."/>
            <person name="Lukacs Z."/>
            <person name="Mihaltcheva S."/>
            <person name="Morgado L.N."/>
            <person name="Niskanen T."/>
            <person name="Noordeloos M.E."/>
            <person name="Ohm R.A."/>
            <person name="Ortiz-Santana B."/>
            <person name="Ovrebo C."/>
            <person name="Racz N."/>
            <person name="Riley R."/>
            <person name="Savchenko A."/>
            <person name="Shiryaev A."/>
            <person name="Soop K."/>
            <person name="Spirin V."/>
            <person name="Szebenyi C."/>
            <person name="Tomsovsky M."/>
            <person name="Tulloss R.E."/>
            <person name="Uehling J."/>
            <person name="Grigoriev I.V."/>
            <person name="Vagvolgyi C."/>
            <person name="Papp T."/>
            <person name="Martin F.M."/>
            <person name="Miettinen O."/>
            <person name="Hibbett D.S."/>
            <person name="Nagy L.G."/>
        </authorList>
    </citation>
    <scope>NUCLEOTIDE SEQUENCE [LARGE SCALE GENOMIC DNA]</scope>
    <source>
        <strain evidence="2 3">CBS 962.96</strain>
    </source>
</reference>
<evidence type="ECO:0000256" key="1">
    <source>
        <dbReference type="SAM" id="Phobius"/>
    </source>
</evidence>
<sequence>MSAFTDYSLFIAYNLPSMFYTLLYGVYLVLFVICMYIMTHKKGSSISYQECGLNKRLKQKPSIVADIVLMLQGLALVEFITQVVQLSHYFTPDYTRNGAISGVVTLNQYTFKSFLIVNFFTNLFIPFMIAGRIWWIGRQISKLLPSMEINLTRYTMAICLESGIMYPLALLPALVLFFQPNKTLSSYIYFIPILIQVVGIAPTFIIVRVALGISIENVQDTICMNEENGQRDQVVLSVWEANHNIDEYVQKERSVV</sequence>
<keyword evidence="1" id="KW-0812">Transmembrane</keyword>
<feature type="transmembrane region" description="Helical" evidence="1">
    <location>
        <begin position="156"/>
        <end position="178"/>
    </location>
</feature>
<keyword evidence="1" id="KW-1133">Transmembrane helix</keyword>
<dbReference type="AlphaFoldDB" id="A0A4V4HEI4"/>
<keyword evidence="3" id="KW-1185">Reference proteome</keyword>
<proteinExistence type="predicted"/>
<organism evidence="2 3">
    <name type="scientific">Dendrothele bispora (strain CBS 962.96)</name>
    <dbReference type="NCBI Taxonomy" id="1314807"/>
    <lineage>
        <taxon>Eukaryota</taxon>
        <taxon>Fungi</taxon>
        <taxon>Dikarya</taxon>
        <taxon>Basidiomycota</taxon>
        <taxon>Agaricomycotina</taxon>
        <taxon>Agaricomycetes</taxon>
        <taxon>Agaricomycetidae</taxon>
        <taxon>Agaricales</taxon>
        <taxon>Agaricales incertae sedis</taxon>
        <taxon>Dendrothele</taxon>
    </lineage>
</organism>
<dbReference type="Proteomes" id="UP000297245">
    <property type="component" value="Unassembled WGS sequence"/>
</dbReference>
<feature type="transmembrane region" description="Helical" evidence="1">
    <location>
        <begin position="63"/>
        <end position="84"/>
    </location>
</feature>
<feature type="transmembrane region" description="Helical" evidence="1">
    <location>
        <begin position="184"/>
        <end position="207"/>
    </location>
</feature>
<feature type="transmembrane region" description="Helical" evidence="1">
    <location>
        <begin position="18"/>
        <end position="38"/>
    </location>
</feature>
<keyword evidence="1" id="KW-0472">Membrane</keyword>
<feature type="transmembrane region" description="Helical" evidence="1">
    <location>
        <begin position="114"/>
        <end position="135"/>
    </location>
</feature>
<gene>
    <name evidence="2" type="ORF">K435DRAFT_801400</name>
</gene>
<name>A0A4V4HEI4_DENBC</name>
<accession>A0A4V4HEI4</accession>
<dbReference type="EMBL" id="ML179311">
    <property type="protein sequence ID" value="THU91245.1"/>
    <property type="molecule type" value="Genomic_DNA"/>
</dbReference>